<keyword evidence="10" id="KW-1185">Reference proteome</keyword>
<dbReference type="AlphaFoldDB" id="A0A6N7QT36"/>
<dbReference type="InterPro" id="IPR032819">
    <property type="entry name" value="TruB_C"/>
</dbReference>
<dbReference type="EMBL" id="WJPP01000001">
    <property type="protein sequence ID" value="MRH77477.1"/>
    <property type="molecule type" value="Genomic_DNA"/>
</dbReference>
<dbReference type="Gene3D" id="3.30.2350.10">
    <property type="entry name" value="Pseudouridine synthase"/>
    <property type="match status" value="1"/>
</dbReference>
<dbReference type="PANTHER" id="PTHR13767">
    <property type="entry name" value="TRNA-PSEUDOURIDINE SYNTHASE"/>
    <property type="match status" value="1"/>
</dbReference>
<evidence type="ECO:0000256" key="4">
    <source>
        <dbReference type="ARBA" id="ARBA00023235"/>
    </source>
</evidence>
<feature type="domain" description="tRNA pseudouridine synthase II TruB subfamily 1 C-terminal" evidence="7">
    <location>
        <begin position="259"/>
        <end position="315"/>
    </location>
</feature>
<feature type="domain" description="Pseudouridine synthase II N-terminal" evidence="6">
    <location>
        <begin position="46"/>
        <end position="193"/>
    </location>
</feature>
<comment type="function">
    <text evidence="5">Responsible for synthesis of pseudouridine from uracil-55 in the psi GC loop of transfer RNAs.</text>
</comment>
<dbReference type="CDD" id="cd02573">
    <property type="entry name" value="PseudoU_synth_EcTruB"/>
    <property type="match status" value="1"/>
</dbReference>
<dbReference type="SUPFAM" id="SSF55120">
    <property type="entry name" value="Pseudouridine synthase"/>
    <property type="match status" value="1"/>
</dbReference>
<evidence type="ECO:0000256" key="2">
    <source>
        <dbReference type="ARBA" id="ARBA00005642"/>
    </source>
</evidence>
<feature type="active site" description="Nucleophile" evidence="5">
    <location>
        <position position="60"/>
    </location>
</feature>
<proteinExistence type="inferred from homology"/>
<reference evidence="9 10" key="1">
    <citation type="submission" date="2019-11" db="EMBL/GenBank/DDBJ databases">
        <authorList>
            <person name="Zhang X.Y."/>
        </authorList>
    </citation>
    <scope>NUCLEOTIDE SEQUENCE [LARGE SCALE GENOMIC DNA]</scope>
    <source>
        <strain evidence="9 10">C176</strain>
    </source>
</reference>
<gene>
    <name evidence="5 9" type="primary">truB</name>
    <name evidence="9" type="ORF">GH984_01965</name>
</gene>
<dbReference type="HAMAP" id="MF_01080">
    <property type="entry name" value="TruB_bact"/>
    <property type="match status" value="1"/>
</dbReference>
<evidence type="ECO:0000259" key="6">
    <source>
        <dbReference type="Pfam" id="PF01509"/>
    </source>
</evidence>
<comment type="similarity">
    <text evidence="2 5">Belongs to the pseudouridine synthase TruB family. Type 1 subfamily.</text>
</comment>
<dbReference type="GO" id="GO:0031119">
    <property type="term" value="P:tRNA pseudouridine synthesis"/>
    <property type="evidence" value="ECO:0007669"/>
    <property type="project" value="UniProtKB-UniRule"/>
</dbReference>
<dbReference type="InterPro" id="IPR014780">
    <property type="entry name" value="tRNA_psdUridine_synth_TruB"/>
</dbReference>
<evidence type="ECO:0000256" key="3">
    <source>
        <dbReference type="ARBA" id="ARBA00022694"/>
    </source>
</evidence>
<comment type="caution">
    <text evidence="9">The sequence shown here is derived from an EMBL/GenBank/DDBJ whole genome shotgun (WGS) entry which is preliminary data.</text>
</comment>
<dbReference type="InterPro" id="IPR015947">
    <property type="entry name" value="PUA-like_sf"/>
</dbReference>
<dbReference type="InterPro" id="IPR015240">
    <property type="entry name" value="tRNA_sdUridine_synth_fam1_C"/>
</dbReference>
<accession>A0A6N7QT36</accession>
<dbReference type="NCBIfam" id="TIGR00431">
    <property type="entry name" value="TruB"/>
    <property type="match status" value="1"/>
</dbReference>
<dbReference type="Proteomes" id="UP000433788">
    <property type="component" value="Unassembled WGS sequence"/>
</dbReference>
<evidence type="ECO:0000313" key="9">
    <source>
        <dbReference type="EMBL" id="MRH77477.1"/>
    </source>
</evidence>
<dbReference type="GO" id="GO:1990481">
    <property type="term" value="P:mRNA pseudouridine synthesis"/>
    <property type="evidence" value="ECO:0007669"/>
    <property type="project" value="TreeGrafter"/>
</dbReference>
<evidence type="ECO:0000256" key="1">
    <source>
        <dbReference type="ARBA" id="ARBA00000385"/>
    </source>
</evidence>
<dbReference type="GO" id="GO:0160148">
    <property type="term" value="F:tRNA pseudouridine(55) synthase activity"/>
    <property type="evidence" value="ECO:0007669"/>
    <property type="project" value="UniProtKB-EC"/>
</dbReference>
<keyword evidence="3 5" id="KW-0819">tRNA processing</keyword>
<dbReference type="Pfam" id="PF09157">
    <property type="entry name" value="TruB-C_2"/>
    <property type="match status" value="1"/>
</dbReference>
<sequence>MRWLSVSQRIDCLVPRRRNGRDIDGILLLDKPEGISSNHALRRVSRLLNARKGGHTGSLDPLATGLLVLCFGRATRISEWLLGAEKTYLTTAHLGATTTTGDREGEIVLERNVPALSDAQIEDVLAEFRGKQEQIPPMYSALKHEGRRLYEIAREGVEVERPPRSITVHELRVEKYAGNRLSLFVRCSKGTYIRTLVGDIGERLGCGAHVDTLRRVSLGPFKQAPMIELEALERLAASNGVSAVEALLQPIDAGLAGWPAVTIATEKAEYFCQGQTVPTQSDDVGALVRVHDAQGELLGMGEIQEELCVAPRRLLVQRPRQG</sequence>
<dbReference type="PANTHER" id="PTHR13767:SF2">
    <property type="entry name" value="PSEUDOURIDYLATE SYNTHASE TRUB1"/>
    <property type="match status" value="1"/>
</dbReference>
<evidence type="ECO:0000313" key="10">
    <source>
        <dbReference type="Proteomes" id="UP000433788"/>
    </source>
</evidence>
<dbReference type="Gene3D" id="2.30.130.10">
    <property type="entry name" value="PUA domain"/>
    <property type="match status" value="1"/>
</dbReference>
<dbReference type="Pfam" id="PF01509">
    <property type="entry name" value="TruB_N"/>
    <property type="match status" value="1"/>
</dbReference>
<name>A0A6N7QT36_9GAMM</name>
<organism evidence="9 10">
    <name type="scientific">Spiribacter salilacus</name>
    <dbReference type="NCBI Taxonomy" id="2664894"/>
    <lineage>
        <taxon>Bacteria</taxon>
        <taxon>Pseudomonadati</taxon>
        <taxon>Pseudomonadota</taxon>
        <taxon>Gammaproteobacteria</taxon>
        <taxon>Chromatiales</taxon>
        <taxon>Ectothiorhodospiraceae</taxon>
        <taxon>Spiribacter</taxon>
    </lineage>
</organism>
<comment type="catalytic activity">
    <reaction evidence="1 5">
        <text>uridine(55) in tRNA = pseudouridine(55) in tRNA</text>
        <dbReference type="Rhea" id="RHEA:42532"/>
        <dbReference type="Rhea" id="RHEA-COMP:10101"/>
        <dbReference type="Rhea" id="RHEA-COMP:10102"/>
        <dbReference type="ChEBI" id="CHEBI:65314"/>
        <dbReference type="ChEBI" id="CHEBI:65315"/>
        <dbReference type="EC" id="5.4.99.25"/>
    </reaction>
</comment>
<keyword evidence="4 5" id="KW-0413">Isomerase</keyword>
<dbReference type="CDD" id="cd21152">
    <property type="entry name" value="PUA_TruB_bacterial"/>
    <property type="match status" value="1"/>
</dbReference>
<dbReference type="InterPro" id="IPR036974">
    <property type="entry name" value="PUA_sf"/>
</dbReference>
<feature type="domain" description="tRNA pseudouridylate synthase B C-terminal" evidence="8">
    <location>
        <begin position="194"/>
        <end position="255"/>
    </location>
</feature>
<dbReference type="Pfam" id="PF16198">
    <property type="entry name" value="TruB_C_2"/>
    <property type="match status" value="1"/>
</dbReference>
<dbReference type="InterPro" id="IPR002501">
    <property type="entry name" value="PsdUridine_synth_N"/>
</dbReference>
<dbReference type="InterPro" id="IPR020103">
    <property type="entry name" value="PsdUridine_synth_cat_dom_sf"/>
</dbReference>
<evidence type="ECO:0000259" key="8">
    <source>
        <dbReference type="Pfam" id="PF16198"/>
    </source>
</evidence>
<evidence type="ECO:0000259" key="7">
    <source>
        <dbReference type="Pfam" id="PF09157"/>
    </source>
</evidence>
<dbReference type="SUPFAM" id="SSF88697">
    <property type="entry name" value="PUA domain-like"/>
    <property type="match status" value="1"/>
</dbReference>
<dbReference type="EC" id="5.4.99.25" evidence="5"/>
<evidence type="ECO:0000256" key="5">
    <source>
        <dbReference type="HAMAP-Rule" id="MF_01080"/>
    </source>
</evidence>
<protein>
    <recommendedName>
        <fullName evidence="5">tRNA pseudouridine synthase B</fullName>
        <ecNumber evidence="5">5.4.99.25</ecNumber>
    </recommendedName>
    <alternativeName>
        <fullName evidence="5">tRNA pseudouridine(55) synthase</fullName>
        <shortName evidence="5">Psi55 synthase</shortName>
    </alternativeName>
    <alternativeName>
        <fullName evidence="5">tRNA pseudouridylate synthase</fullName>
    </alternativeName>
    <alternativeName>
        <fullName evidence="5">tRNA-uridine isomerase</fullName>
    </alternativeName>
</protein>
<dbReference type="GO" id="GO:0003723">
    <property type="term" value="F:RNA binding"/>
    <property type="evidence" value="ECO:0007669"/>
    <property type="project" value="InterPro"/>
</dbReference>